<reference evidence="5" key="1">
    <citation type="journal article" date="2015" name="Int. J. Syst. Evol. Microbiol.">
        <title>Rhizobium alvei sp. nov., isolated from a freshwater river.</title>
        <authorList>
            <person name="Sheu S.Y."/>
            <person name="Huang H.W."/>
            <person name="Young C.C."/>
            <person name="Chen W.M."/>
        </authorList>
    </citation>
    <scope>NUCLEOTIDE SEQUENCE</scope>
    <source>
        <strain evidence="5">TNR-22</strain>
    </source>
</reference>
<comment type="caution">
    <text evidence="5">The sequence shown here is derived from an EMBL/GenBank/DDBJ whole genome shotgun (WGS) entry which is preliminary data.</text>
</comment>
<dbReference type="SMART" id="SM00345">
    <property type="entry name" value="HTH_GNTR"/>
    <property type="match status" value="1"/>
</dbReference>
<gene>
    <name evidence="5" type="ORF">Q4481_15250</name>
</gene>
<dbReference type="Pfam" id="PF00392">
    <property type="entry name" value="GntR"/>
    <property type="match status" value="1"/>
</dbReference>
<dbReference type="SUPFAM" id="SSF48008">
    <property type="entry name" value="GntR ligand-binding domain-like"/>
    <property type="match status" value="1"/>
</dbReference>
<organism evidence="5 6">
    <name type="scientific">Rhizobium alvei</name>
    <dbReference type="NCBI Taxonomy" id="1132659"/>
    <lineage>
        <taxon>Bacteria</taxon>
        <taxon>Pseudomonadati</taxon>
        <taxon>Pseudomonadota</taxon>
        <taxon>Alphaproteobacteria</taxon>
        <taxon>Hyphomicrobiales</taxon>
        <taxon>Rhizobiaceae</taxon>
        <taxon>Rhizobium/Agrobacterium group</taxon>
        <taxon>Rhizobium</taxon>
    </lineage>
</organism>
<evidence type="ECO:0000313" key="6">
    <source>
        <dbReference type="Proteomes" id="UP001174932"/>
    </source>
</evidence>
<dbReference type="InterPro" id="IPR008920">
    <property type="entry name" value="TF_FadR/GntR_C"/>
</dbReference>
<dbReference type="Gene3D" id="1.10.10.10">
    <property type="entry name" value="Winged helix-like DNA-binding domain superfamily/Winged helix DNA-binding domain"/>
    <property type="match status" value="1"/>
</dbReference>
<evidence type="ECO:0000256" key="2">
    <source>
        <dbReference type="ARBA" id="ARBA00023125"/>
    </source>
</evidence>
<dbReference type="PANTHER" id="PTHR43537:SF39">
    <property type="entry name" value="HTH-TYPE TRANSCRIPTIONAL REGULATOR MCBR"/>
    <property type="match status" value="1"/>
</dbReference>
<name>A0ABT8YNP9_9HYPH</name>
<dbReference type="InterPro" id="IPR011711">
    <property type="entry name" value="GntR_C"/>
</dbReference>
<evidence type="ECO:0000256" key="3">
    <source>
        <dbReference type="ARBA" id="ARBA00023163"/>
    </source>
</evidence>
<proteinExistence type="predicted"/>
<dbReference type="Gene3D" id="1.20.120.530">
    <property type="entry name" value="GntR ligand-binding domain-like"/>
    <property type="match status" value="1"/>
</dbReference>
<dbReference type="Pfam" id="PF07729">
    <property type="entry name" value="FCD"/>
    <property type="match status" value="1"/>
</dbReference>
<accession>A0ABT8YNP9</accession>
<dbReference type="Proteomes" id="UP001174932">
    <property type="component" value="Unassembled WGS sequence"/>
</dbReference>
<dbReference type="PROSITE" id="PS50949">
    <property type="entry name" value="HTH_GNTR"/>
    <property type="match status" value="1"/>
</dbReference>
<dbReference type="InterPro" id="IPR036388">
    <property type="entry name" value="WH-like_DNA-bd_sf"/>
</dbReference>
<dbReference type="InterPro" id="IPR000524">
    <property type="entry name" value="Tscrpt_reg_HTH_GntR"/>
</dbReference>
<dbReference type="InterPro" id="IPR036390">
    <property type="entry name" value="WH_DNA-bd_sf"/>
</dbReference>
<protein>
    <submittedName>
        <fullName evidence="5">GntR family transcriptional regulator</fullName>
    </submittedName>
</protein>
<dbReference type="RefSeq" id="WP_304377248.1">
    <property type="nucleotide sequence ID" value="NZ_JAUOZU010000010.1"/>
</dbReference>
<dbReference type="PANTHER" id="PTHR43537">
    <property type="entry name" value="TRANSCRIPTIONAL REGULATOR, GNTR FAMILY"/>
    <property type="match status" value="1"/>
</dbReference>
<keyword evidence="3" id="KW-0804">Transcription</keyword>
<keyword evidence="6" id="KW-1185">Reference proteome</keyword>
<dbReference type="SMART" id="SM00895">
    <property type="entry name" value="FCD"/>
    <property type="match status" value="1"/>
</dbReference>
<dbReference type="EMBL" id="JAUOZU010000010">
    <property type="protein sequence ID" value="MDO6965322.1"/>
    <property type="molecule type" value="Genomic_DNA"/>
</dbReference>
<feature type="domain" description="HTH gntR-type" evidence="4">
    <location>
        <begin position="17"/>
        <end position="84"/>
    </location>
</feature>
<evidence type="ECO:0000259" key="4">
    <source>
        <dbReference type="PROSITE" id="PS50949"/>
    </source>
</evidence>
<evidence type="ECO:0000313" key="5">
    <source>
        <dbReference type="EMBL" id="MDO6965322.1"/>
    </source>
</evidence>
<keyword evidence="1" id="KW-0805">Transcription regulation</keyword>
<evidence type="ECO:0000256" key="1">
    <source>
        <dbReference type="ARBA" id="ARBA00023015"/>
    </source>
</evidence>
<sequence length="234" mass="26179">MDAKQISVSSEAKLKGESTKKWVYRSLSRAIMSGRFPPGQPVTISGLSESLGVSTMPVRGALDQLIADGALEYLDNRRVRVPDIGPDRFDELIATRIALETVAAERAMHFIDYIRIEQLVTLDNKIDEAYEDGNIELGIERNFAFHRCMYDVRPSFVLLPLIESVWLRMGPFMREAVAHLDQSYQVDRHGEAIEAIKRRDAVALKEAITADIQDGTGHVGRLRLLNVAKATSAR</sequence>
<dbReference type="SUPFAM" id="SSF46785">
    <property type="entry name" value="Winged helix' DNA-binding domain"/>
    <property type="match status" value="1"/>
</dbReference>
<keyword evidence="2" id="KW-0238">DNA-binding</keyword>
<reference evidence="5" key="2">
    <citation type="submission" date="2023-07" db="EMBL/GenBank/DDBJ databases">
        <authorList>
            <person name="Shen H."/>
        </authorList>
    </citation>
    <scope>NUCLEOTIDE SEQUENCE</scope>
    <source>
        <strain evidence="5">TNR-22</strain>
    </source>
</reference>